<evidence type="ECO:0000313" key="2">
    <source>
        <dbReference type="Proteomes" id="UP000467841"/>
    </source>
</evidence>
<dbReference type="InterPro" id="IPR043128">
    <property type="entry name" value="Rev_trsase/Diguanyl_cyclase"/>
</dbReference>
<gene>
    <name evidence="1" type="ORF">MERR_LOCUS48169</name>
</gene>
<accession>A0A6D2LKX8</accession>
<dbReference type="Gene3D" id="3.30.70.270">
    <property type="match status" value="1"/>
</dbReference>
<dbReference type="SUPFAM" id="SSF56672">
    <property type="entry name" value="DNA/RNA polymerases"/>
    <property type="match status" value="1"/>
</dbReference>
<evidence type="ECO:0008006" key="3">
    <source>
        <dbReference type="Google" id="ProtNLM"/>
    </source>
</evidence>
<comment type="caution">
    <text evidence="1">The sequence shown here is derived from an EMBL/GenBank/DDBJ whole genome shotgun (WGS) entry which is preliminary data.</text>
</comment>
<dbReference type="Proteomes" id="UP000467841">
    <property type="component" value="Unassembled WGS sequence"/>
</dbReference>
<proteinExistence type="predicted"/>
<protein>
    <recommendedName>
        <fullName evidence="3">Reverse transcriptase/retrotransposon-derived protein RNase H-like domain-containing protein</fullName>
    </recommendedName>
</protein>
<evidence type="ECO:0000313" key="1">
    <source>
        <dbReference type="EMBL" id="CAA7060933.1"/>
    </source>
</evidence>
<dbReference type="AlphaFoldDB" id="A0A6D2LKX8"/>
<name>A0A6D2LKX8_9BRAS</name>
<keyword evidence="2" id="KW-1185">Reference proteome</keyword>
<organism evidence="1 2">
    <name type="scientific">Microthlaspi erraticum</name>
    <dbReference type="NCBI Taxonomy" id="1685480"/>
    <lineage>
        <taxon>Eukaryota</taxon>
        <taxon>Viridiplantae</taxon>
        <taxon>Streptophyta</taxon>
        <taxon>Embryophyta</taxon>
        <taxon>Tracheophyta</taxon>
        <taxon>Spermatophyta</taxon>
        <taxon>Magnoliopsida</taxon>
        <taxon>eudicotyledons</taxon>
        <taxon>Gunneridae</taxon>
        <taxon>Pentapetalae</taxon>
        <taxon>rosids</taxon>
        <taxon>malvids</taxon>
        <taxon>Brassicales</taxon>
        <taxon>Brassicaceae</taxon>
        <taxon>Coluteocarpeae</taxon>
        <taxon>Microthlaspi</taxon>
    </lineage>
</organism>
<sequence length="87" mass="9841">MFLAPEAGSGRARKLPEAPWIHDSENDVVGSLAEAHNSELDQTEIEVITKWPRPTTTRAVHGFFGLSSYYRKFIKGYGLLLLHQHSY</sequence>
<dbReference type="OrthoDB" id="1191267at2759"/>
<dbReference type="EMBL" id="CACVBM020001840">
    <property type="protein sequence ID" value="CAA7060933.1"/>
    <property type="molecule type" value="Genomic_DNA"/>
</dbReference>
<dbReference type="InterPro" id="IPR043502">
    <property type="entry name" value="DNA/RNA_pol_sf"/>
</dbReference>
<reference evidence="1" key="1">
    <citation type="submission" date="2020-01" db="EMBL/GenBank/DDBJ databases">
        <authorList>
            <person name="Mishra B."/>
        </authorList>
    </citation>
    <scope>NUCLEOTIDE SEQUENCE [LARGE SCALE GENOMIC DNA]</scope>
</reference>